<dbReference type="Gene3D" id="1.20.1250.20">
    <property type="entry name" value="MFS general substrate transporter like domains"/>
    <property type="match status" value="1"/>
</dbReference>
<evidence type="ECO:0000256" key="1">
    <source>
        <dbReference type="SAM" id="MobiDB-lite"/>
    </source>
</evidence>
<keyword evidence="2" id="KW-0812">Transmembrane</keyword>
<dbReference type="Proteomes" id="UP000728032">
    <property type="component" value="Unassembled WGS sequence"/>
</dbReference>
<dbReference type="PANTHER" id="PTHR39959">
    <property type="entry name" value="RE44287P-RELATED"/>
    <property type="match status" value="1"/>
</dbReference>
<feature type="transmembrane region" description="Helical" evidence="2">
    <location>
        <begin position="603"/>
        <end position="629"/>
    </location>
</feature>
<reference evidence="3" key="1">
    <citation type="submission" date="2020-11" db="EMBL/GenBank/DDBJ databases">
        <authorList>
            <person name="Tran Van P."/>
        </authorList>
    </citation>
    <scope>NUCLEOTIDE SEQUENCE</scope>
</reference>
<dbReference type="AlphaFoldDB" id="A0A7R9QTJ0"/>
<accession>A0A7R9QTJ0</accession>
<feature type="transmembrane region" description="Helical" evidence="2">
    <location>
        <begin position="62"/>
        <end position="81"/>
    </location>
</feature>
<feature type="compositionally biased region" description="Basic and acidic residues" evidence="1">
    <location>
        <begin position="439"/>
        <end position="457"/>
    </location>
</feature>
<evidence type="ECO:0000256" key="2">
    <source>
        <dbReference type="SAM" id="Phobius"/>
    </source>
</evidence>
<protein>
    <submittedName>
        <fullName evidence="3">Uncharacterized protein</fullName>
    </submittedName>
</protein>
<feature type="region of interest" description="Disordered" evidence="1">
    <location>
        <begin position="433"/>
        <end position="457"/>
    </location>
</feature>
<keyword evidence="4" id="KW-1185">Reference proteome</keyword>
<feature type="transmembrane region" description="Helical" evidence="2">
    <location>
        <begin position="93"/>
        <end position="113"/>
    </location>
</feature>
<dbReference type="OrthoDB" id="6757328at2759"/>
<dbReference type="InterPro" id="IPR036259">
    <property type="entry name" value="MFS_trans_sf"/>
</dbReference>
<keyword evidence="2" id="KW-1133">Transmembrane helix</keyword>
<dbReference type="SUPFAM" id="SSF103473">
    <property type="entry name" value="MFS general substrate transporter"/>
    <property type="match status" value="1"/>
</dbReference>
<sequence>MIGISTTSMSILESCLPLWLIENMKPTPEKWQLGTVFIPDSIGYLIGTNFMISYFFSKTERWITAMSSLALVGLSAMAIPLASNMNHLIVPHFGLGLGIGTIDAAIMPFLANIVDTKFFTLYGSVYAIAQTAVCLAYSLGPLISGQLIGIGLDFSTLIRIVGLMNLLYCPFCLTLRNVVSNNKEKDLEVTANIKCNKDTEEEYFNAVVTLPTGFGTIPVFNEASNVNPSVSDECIIKQTAMGSNKFAVKILDLDSCGVQTQKAADGALWMSVSLRFPLIGSLRTADDEIITLMCRPQDRVIVRNHVLDIKSQIQNPLRTVFSSSPLDFDCNLEVYLKSDEDNAFSRMLPNEDVIEVGQEVQLRATVRSGDGWKYAMIKDVTVHKVIPLSNSLQTFSTLSSLRQSALDKDSTESSANKFGSFFSNSLNIRKASTAQRFGKSGESERQKRESTDETREKRQIPDAAFLVLSDGCRNPVFRSIAVNHPTQESNDNLLVSFNFKAFMFQDMDESGTIRITAKVIACVEEEDCRPIRCIDDEHFGYGRRRKRSLNHTEFTNASQISDYSRELQLKVVMPSFTSAYVNSDVQPVISKWFGLTDKNDCRYVIYLMGTLALTNLIPDLIGVLISGLISNKKVIEIIV</sequence>
<evidence type="ECO:0000313" key="3">
    <source>
        <dbReference type="EMBL" id="CAD7657166.1"/>
    </source>
</evidence>
<keyword evidence="2" id="KW-0472">Membrane</keyword>
<gene>
    <name evidence="3" type="ORF">ONB1V03_LOCUS13797</name>
</gene>
<dbReference type="EMBL" id="CAJPVJ010012498">
    <property type="protein sequence ID" value="CAG2174352.1"/>
    <property type="molecule type" value="Genomic_DNA"/>
</dbReference>
<organism evidence="3">
    <name type="scientific">Oppiella nova</name>
    <dbReference type="NCBI Taxonomy" id="334625"/>
    <lineage>
        <taxon>Eukaryota</taxon>
        <taxon>Metazoa</taxon>
        <taxon>Ecdysozoa</taxon>
        <taxon>Arthropoda</taxon>
        <taxon>Chelicerata</taxon>
        <taxon>Arachnida</taxon>
        <taxon>Acari</taxon>
        <taxon>Acariformes</taxon>
        <taxon>Sarcoptiformes</taxon>
        <taxon>Oribatida</taxon>
        <taxon>Brachypylina</taxon>
        <taxon>Oppioidea</taxon>
        <taxon>Oppiidae</taxon>
        <taxon>Oppiella</taxon>
    </lineage>
</organism>
<evidence type="ECO:0000313" key="4">
    <source>
        <dbReference type="Proteomes" id="UP000728032"/>
    </source>
</evidence>
<dbReference type="PANTHER" id="PTHR39959:SF2">
    <property type="entry name" value="RE44287P"/>
    <property type="match status" value="1"/>
</dbReference>
<proteinExistence type="predicted"/>
<dbReference type="EMBL" id="OC927323">
    <property type="protein sequence ID" value="CAD7657166.1"/>
    <property type="molecule type" value="Genomic_DNA"/>
</dbReference>
<feature type="transmembrane region" description="Helical" evidence="2">
    <location>
        <begin position="119"/>
        <end position="140"/>
    </location>
</feature>
<feature type="transmembrane region" description="Helical" evidence="2">
    <location>
        <begin position="33"/>
        <end position="56"/>
    </location>
</feature>
<name>A0A7R9QTJ0_9ACAR</name>